<evidence type="ECO:0000313" key="3">
    <source>
        <dbReference type="Proteomes" id="UP000694255"/>
    </source>
</evidence>
<dbReference type="InterPro" id="IPR000555">
    <property type="entry name" value="JAMM/MPN+_dom"/>
</dbReference>
<dbReference type="GO" id="GO:0008237">
    <property type="term" value="F:metallopeptidase activity"/>
    <property type="evidence" value="ECO:0007669"/>
    <property type="project" value="InterPro"/>
</dbReference>
<dbReference type="RefSeq" id="XP_049263620.1">
    <property type="nucleotide sequence ID" value="XM_049406853.1"/>
</dbReference>
<evidence type="ECO:0000313" key="2">
    <source>
        <dbReference type="EMBL" id="KAG7663388.1"/>
    </source>
</evidence>
<dbReference type="PANTHER" id="PTHR10540">
    <property type="entry name" value="EUKARYOTIC TRANSLATION INITIATION FACTOR 3 SUBUNIT F-RELATED"/>
    <property type="match status" value="1"/>
</dbReference>
<dbReference type="Proteomes" id="UP000694255">
    <property type="component" value="Unassembled WGS sequence"/>
</dbReference>
<dbReference type="AlphaFoldDB" id="A0A8J5QJP6"/>
<feature type="domain" description="JAB1/MPN/MOV34 metalloenzyme" evidence="1">
    <location>
        <begin position="5"/>
        <end position="84"/>
    </location>
</feature>
<dbReference type="EMBL" id="JAGSYN010000138">
    <property type="protein sequence ID" value="KAG7663388.1"/>
    <property type="molecule type" value="Genomic_DNA"/>
</dbReference>
<dbReference type="OrthoDB" id="1378at2759"/>
<name>A0A8J5QJP6_9ASCO</name>
<dbReference type="GeneID" id="73469841"/>
<sequence length="305" mass="34725">MSAINLIQLHSSILFNISDSIIRSISRAEIVGIFLGYVENEQATITGSFEIVKTSTNIDLEYLYKRYIQFKAVSPNSYVLGFYQIKDSTNSDEIADTSTIIVLQQIQQALTAFEIDYVGSLFYIVFKPNDIKNYEHGKTQVFQSYSCEDFHPIRTIIDSTETENIATTTITKHKKYFTTSKQDDSILENSSVAKHTRELANTLNQLVDRMSRILKFLEESKPEIPTQESMQVRIQINNSIVHLSNKLASFNQSTRENSSVANGTLSKLQAAQLGFITEQLTLLERLKAYPLKMMMAYEVDHSQLK</sequence>
<gene>
    <name evidence="2" type="ORF">J8A68_003040</name>
</gene>
<reference evidence="2 3" key="1">
    <citation type="journal article" date="2021" name="DNA Res.">
        <title>Genome analysis of Candida subhashii reveals its hybrid nature and dual mitochondrial genome conformations.</title>
        <authorList>
            <person name="Mixao V."/>
            <person name="Hegedusova E."/>
            <person name="Saus E."/>
            <person name="Pryszcz L.P."/>
            <person name="Cillingova A."/>
            <person name="Nosek J."/>
            <person name="Gabaldon T."/>
        </authorList>
    </citation>
    <scope>NUCLEOTIDE SEQUENCE [LARGE SCALE GENOMIC DNA]</scope>
    <source>
        <strain evidence="2 3">CBS 10753</strain>
    </source>
</reference>
<evidence type="ECO:0000259" key="1">
    <source>
        <dbReference type="Pfam" id="PF01398"/>
    </source>
</evidence>
<comment type="caution">
    <text evidence="2">The sequence shown here is derived from an EMBL/GenBank/DDBJ whole genome shotgun (WGS) entry which is preliminary data.</text>
</comment>
<keyword evidence="3" id="KW-1185">Reference proteome</keyword>
<organism evidence="2 3">
    <name type="scientific">[Candida] subhashii</name>
    <dbReference type="NCBI Taxonomy" id="561895"/>
    <lineage>
        <taxon>Eukaryota</taxon>
        <taxon>Fungi</taxon>
        <taxon>Dikarya</taxon>
        <taxon>Ascomycota</taxon>
        <taxon>Saccharomycotina</taxon>
        <taxon>Pichiomycetes</taxon>
        <taxon>Debaryomycetaceae</taxon>
        <taxon>Spathaspora</taxon>
    </lineage>
</organism>
<accession>A0A8J5QJP6</accession>
<proteinExistence type="predicted"/>
<protein>
    <recommendedName>
        <fullName evidence="1">JAB1/MPN/MOV34 metalloenzyme domain-containing protein</fullName>
    </recommendedName>
</protein>
<dbReference type="Pfam" id="PF01398">
    <property type="entry name" value="JAB"/>
    <property type="match status" value="1"/>
</dbReference>